<accession>A0A183G7Z2</accession>
<accession>A0A3P8ET13</accession>
<proteinExistence type="predicted"/>
<sequence>MIAVAPNLVDLCAPLVSRAAAVRPPTTASVGSLSAARATDDTARLQDITPTRRRALAAGDVAALQRGRALGDAWFAAEHEMLPVFKLLN</sequence>
<dbReference type="AlphaFoldDB" id="A0A183G7Z2"/>
<reference evidence="1 2" key="1">
    <citation type="submission" date="2018-11" db="EMBL/GenBank/DDBJ databases">
        <authorList>
            <consortium name="Pathogen Informatics"/>
        </authorList>
    </citation>
    <scope>NUCLEOTIDE SEQUENCE [LARGE SCALE GENOMIC DNA]</scope>
</reference>
<protein>
    <submittedName>
        <fullName evidence="3">DUF1778 domain-containing protein</fullName>
    </submittedName>
</protein>
<gene>
    <name evidence="1" type="ORF">HPBE_LOCUS17942</name>
</gene>
<dbReference type="EMBL" id="UZAH01030363">
    <property type="protein sequence ID" value="VDP10276.1"/>
    <property type="molecule type" value="Genomic_DNA"/>
</dbReference>
<evidence type="ECO:0000313" key="3">
    <source>
        <dbReference type="WBParaSite" id="HPBE_0001794301-mRNA-1"/>
    </source>
</evidence>
<dbReference type="Proteomes" id="UP000050761">
    <property type="component" value="Unassembled WGS sequence"/>
</dbReference>
<evidence type="ECO:0000313" key="2">
    <source>
        <dbReference type="Proteomes" id="UP000050761"/>
    </source>
</evidence>
<dbReference type="WBParaSite" id="HPBE_0001794301-mRNA-1">
    <property type="protein sequence ID" value="HPBE_0001794301-mRNA-1"/>
    <property type="gene ID" value="HPBE_0001794301"/>
</dbReference>
<keyword evidence="2" id="KW-1185">Reference proteome</keyword>
<reference evidence="3" key="2">
    <citation type="submission" date="2019-09" db="UniProtKB">
        <authorList>
            <consortium name="WormBaseParasite"/>
        </authorList>
    </citation>
    <scope>IDENTIFICATION</scope>
</reference>
<name>A0A183G7Z2_HELPZ</name>
<organism evidence="2 3">
    <name type="scientific">Heligmosomoides polygyrus</name>
    <name type="common">Parasitic roundworm</name>
    <dbReference type="NCBI Taxonomy" id="6339"/>
    <lineage>
        <taxon>Eukaryota</taxon>
        <taxon>Metazoa</taxon>
        <taxon>Ecdysozoa</taxon>
        <taxon>Nematoda</taxon>
        <taxon>Chromadorea</taxon>
        <taxon>Rhabditida</taxon>
        <taxon>Rhabditina</taxon>
        <taxon>Rhabditomorpha</taxon>
        <taxon>Strongyloidea</taxon>
        <taxon>Heligmosomidae</taxon>
        <taxon>Heligmosomoides</taxon>
    </lineage>
</organism>
<evidence type="ECO:0000313" key="1">
    <source>
        <dbReference type="EMBL" id="VDP10276.1"/>
    </source>
</evidence>